<dbReference type="InterPro" id="IPR050951">
    <property type="entry name" value="Retrovirus_Pol_polyprotein"/>
</dbReference>
<dbReference type="GO" id="GO:0003676">
    <property type="term" value="F:nucleic acid binding"/>
    <property type="evidence" value="ECO:0007669"/>
    <property type="project" value="InterPro"/>
</dbReference>
<gene>
    <name evidence="2" type="ORF">RRG08_026531</name>
</gene>
<dbReference type="SUPFAM" id="SSF53098">
    <property type="entry name" value="Ribonuclease H-like"/>
    <property type="match status" value="1"/>
</dbReference>
<evidence type="ECO:0000259" key="1">
    <source>
        <dbReference type="Pfam" id="PF17921"/>
    </source>
</evidence>
<keyword evidence="3" id="KW-1185">Reference proteome</keyword>
<dbReference type="InterPro" id="IPR036397">
    <property type="entry name" value="RNaseH_sf"/>
</dbReference>
<comment type="caution">
    <text evidence="2">The sequence shown here is derived from an EMBL/GenBank/DDBJ whole genome shotgun (WGS) entry which is preliminary data.</text>
</comment>
<organism evidence="2 3">
    <name type="scientific">Elysia crispata</name>
    <name type="common">lettuce slug</name>
    <dbReference type="NCBI Taxonomy" id="231223"/>
    <lineage>
        <taxon>Eukaryota</taxon>
        <taxon>Metazoa</taxon>
        <taxon>Spiralia</taxon>
        <taxon>Lophotrochozoa</taxon>
        <taxon>Mollusca</taxon>
        <taxon>Gastropoda</taxon>
        <taxon>Heterobranchia</taxon>
        <taxon>Euthyneura</taxon>
        <taxon>Panpulmonata</taxon>
        <taxon>Sacoglossa</taxon>
        <taxon>Placobranchoidea</taxon>
        <taxon>Plakobranchidae</taxon>
        <taxon>Elysia</taxon>
    </lineage>
</organism>
<dbReference type="PANTHER" id="PTHR37984:SF15">
    <property type="entry name" value="INTEGRASE CATALYTIC DOMAIN-CONTAINING PROTEIN"/>
    <property type="match status" value="1"/>
</dbReference>
<dbReference type="Pfam" id="PF17921">
    <property type="entry name" value="Integrase_H2C2"/>
    <property type="match status" value="1"/>
</dbReference>
<dbReference type="FunFam" id="1.10.340.70:FF:000001">
    <property type="entry name" value="Retrovirus-related Pol polyprotein from transposon gypsy-like Protein"/>
    <property type="match status" value="1"/>
</dbReference>
<name>A0AAE1CS62_9GAST</name>
<reference evidence="2" key="1">
    <citation type="journal article" date="2023" name="G3 (Bethesda)">
        <title>A reference genome for the long-term kleptoplast-retaining sea slug Elysia crispata morphotype clarki.</title>
        <authorList>
            <person name="Eastman K.E."/>
            <person name="Pendleton A.L."/>
            <person name="Shaikh M.A."/>
            <person name="Suttiyut T."/>
            <person name="Ogas R."/>
            <person name="Tomko P."/>
            <person name="Gavelis G."/>
            <person name="Widhalm J.R."/>
            <person name="Wisecaver J.H."/>
        </authorList>
    </citation>
    <scope>NUCLEOTIDE SEQUENCE</scope>
    <source>
        <strain evidence="2">ECLA1</strain>
    </source>
</reference>
<accession>A0AAE1CS62</accession>
<dbReference type="AlphaFoldDB" id="A0AAE1CS62"/>
<feature type="domain" description="Integrase zinc-binding" evidence="1">
    <location>
        <begin position="68"/>
        <end position="122"/>
    </location>
</feature>
<dbReference type="Proteomes" id="UP001283361">
    <property type="component" value="Unassembled WGS sequence"/>
</dbReference>
<dbReference type="InterPro" id="IPR012337">
    <property type="entry name" value="RNaseH-like_sf"/>
</dbReference>
<dbReference type="Gene3D" id="1.10.340.70">
    <property type="match status" value="1"/>
</dbReference>
<dbReference type="PANTHER" id="PTHR37984">
    <property type="entry name" value="PROTEIN CBG26694"/>
    <property type="match status" value="1"/>
</dbReference>
<evidence type="ECO:0000313" key="2">
    <source>
        <dbReference type="EMBL" id="KAK3732149.1"/>
    </source>
</evidence>
<proteinExistence type="predicted"/>
<sequence length="189" mass="22036">MEANLFQRANLKDAQKNCVEITKVIEYMTGTRPLTPQERRRLPKSTLQLLRESKRLRIVEKLHQVVLPVEKRLQAMELARDKSGHQGPERTEILRKRCYWVGMTRDVLEYCVSCQRCQFAKAPAVKTHQPLQHLRARFPLEIVAMDFNQLERAADGREHVLVLTDVFTKWTVAVPLSDQTTKTRQSFDP</sequence>
<dbReference type="EMBL" id="JAWDGP010006980">
    <property type="protein sequence ID" value="KAK3732149.1"/>
    <property type="molecule type" value="Genomic_DNA"/>
</dbReference>
<dbReference type="InterPro" id="IPR041588">
    <property type="entry name" value="Integrase_H2C2"/>
</dbReference>
<protein>
    <recommendedName>
        <fullName evidence="1">Integrase zinc-binding domain-containing protein</fullName>
    </recommendedName>
</protein>
<evidence type="ECO:0000313" key="3">
    <source>
        <dbReference type="Proteomes" id="UP001283361"/>
    </source>
</evidence>
<dbReference type="Gene3D" id="3.30.420.10">
    <property type="entry name" value="Ribonuclease H-like superfamily/Ribonuclease H"/>
    <property type="match status" value="1"/>
</dbReference>